<evidence type="ECO:0000256" key="6">
    <source>
        <dbReference type="ARBA" id="ARBA00023146"/>
    </source>
</evidence>
<dbReference type="PROSITE" id="PS50862">
    <property type="entry name" value="AA_TRNA_LIGASE_II"/>
    <property type="match status" value="1"/>
</dbReference>
<dbReference type="NCBIfam" id="NF003211">
    <property type="entry name" value="PRK04173.1"/>
    <property type="match status" value="1"/>
</dbReference>
<dbReference type="GO" id="GO:0044281">
    <property type="term" value="P:small molecule metabolic process"/>
    <property type="evidence" value="ECO:0007669"/>
    <property type="project" value="UniProtKB-ARBA"/>
</dbReference>
<dbReference type="InterPro" id="IPR006195">
    <property type="entry name" value="aa-tRNA-synth_II"/>
</dbReference>
<evidence type="ECO:0000256" key="5">
    <source>
        <dbReference type="ARBA" id="ARBA00022917"/>
    </source>
</evidence>
<evidence type="ECO:0000313" key="8">
    <source>
        <dbReference type="EMBL" id="SVA53353.1"/>
    </source>
</evidence>
<keyword evidence="5" id="KW-0648">Protein biosynthesis</keyword>
<feature type="non-terminal residue" evidence="8">
    <location>
        <position position="1"/>
    </location>
</feature>
<evidence type="ECO:0000256" key="1">
    <source>
        <dbReference type="ARBA" id="ARBA00022490"/>
    </source>
</evidence>
<dbReference type="InterPro" id="IPR036621">
    <property type="entry name" value="Anticodon-bd_dom_sf"/>
</dbReference>
<dbReference type="PRINTS" id="PR01043">
    <property type="entry name" value="TRNASYNTHGLY"/>
</dbReference>
<dbReference type="Pfam" id="PF00587">
    <property type="entry name" value="tRNA-synt_2b"/>
    <property type="match status" value="1"/>
</dbReference>
<keyword evidence="6" id="KW-0030">Aminoacyl-tRNA synthetase</keyword>
<sequence length="340" mass="38673">DALRAKIFAPGASKPGTLTAPRSFELMLKTKVGALEDKSSVAYLRPETAQGIFVNFKNVCDTARVKLPFGIGQIGKAFRNEINPRNFTFRSREFEQMEIEFFCKPGDSDQWYKYWCGRRLQWYLDLGIDPSKLHLREHSSRELAHYATGCADIEYSFPFGISELEGIANRTDFDLGQHMKASGKDLRYFDDTETDKEKRRYLPHVVEPSAGVDRATLAFLCDAYVEDEVGSEQRIVMKLSPRIAPIKAAVFPLVKKDGMPEKAMAIYRSLSKNFNSFYDEKGAIGRRYRRQDEAGTPFCITVDGDSISDNTVTVRDRDTCEQLRLPAKELVAYIDNQLTH</sequence>
<dbReference type="GO" id="GO:0005737">
    <property type="term" value="C:cytoplasm"/>
    <property type="evidence" value="ECO:0007669"/>
    <property type="project" value="TreeGrafter"/>
</dbReference>
<dbReference type="EMBL" id="UINC01012186">
    <property type="protein sequence ID" value="SVA53353.1"/>
    <property type="molecule type" value="Genomic_DNA"/>
</dbReference>
<dbReference type="AlphaFoldDB" id="A0A381WN94"/>
<reference evidence="8" key="1">
    <citation type="submission" date="2018-05" db="EMBL/GenBank/DDBJ databases">
        <authorList>
            <person name="Lanie J.A."/>
            <person name="Ng W.-L."/>
            <person name="Kazmierczak K.M."/>
            <person name="Andrzejewski T.M."/>
            <person name="Davidsen T.M."/>
            <person name="Wayne K.J."/>
            <person name="Tettelin H."/>
            <person name="Glass J.I."/>
            <person name="Rusch D."/>
            <person name="Podicherti R."/>
            <person name="Tsui H.-C.T."/>
            <person name="Winkler M.E."/>
        </authorList>
    </citation>
    <scope>NUCLEOTIDE SEQUENCE</scope>
</reference>
<evidence type="ECO:0000256" key="2">
    <source>
        <dbReference type="ARBA" id="ARBA00022598"/>
    </source>
</evidence>
<dbReference type="GO" id="GO:0004820">
    <property type="term" value="F:glycine-tRNA ligase activity"/>
    <property type="evidence" value="ECO:0007669"/>
    <property type="project" value="TreeGrafter"/>
</dbReference>
<keyword evidence="4" id="KW-0067">ATP-binding</keyword>
<organism evidence="8">
    <name type="scientific">marine metagenome</name>
    <dbReference type="NCBI Taxonomy" id="408172"/>
    <lineage>
        <taxon>unclassified sequences</taxon>
        <taxon>metagenomes</taxon>
        <taxon>ecological metagenomes</taxon>
    </lineage>
</organism>
<dbReference type="InterPro" id="IPR045864">
    <property type="entry name" value="aa-tRNA-synth_II/BPL/LPL"/>
</dbReference>
<protein>
    <recommendedName>
        <fullName evidence="7">Aminoacyl-transfer RNA synthetases class-II family profile domain-containing protein</fullName>
    </recommendedName>
</protein>
<dbReference type="PANTHER" id="PTHR10745:SF8">
    <property type="entry name" value="DNA POLYMERASE SUBUNIT GAMMA-2, MITOCHONDRIAL"/>
    <property type="match status" value="1"/>
</dbReference>
<proteinExistence type="predicted"/>
<keyword evidence="2" id="KW-0436">Ligase</keyword>
<dbReference type="CDD" id="cd00858">
    <property type="entry name" value="GlyRS_anticodon"/>
    <property type="match status" value="1"/>
</dbReference>
<evidence type="ECO:0000256" key="3">
    <source>
        <dbReference type="ARBA" id="ARBA00022741"/>
    </source>
</evidence>
<dbReference type="Gene3D" id="3.40.50.800">
    <property type="entry name" value="Anticodon-binding domain"/>
    <property type="match status" value="1"/>
</dbReference>
<dbReference type="SUPFAM" id="SSF52954">
    <property type="entry name" value="Class II aaRS ABD-related"/>
    <property type="match status" value="1"/>
</dbReference>
<name>A0A381WN94_9ZZZZ</name>
<gene>
    <name evidence="8" type="ORF">METZ01_LOCUS106207</name>
</gene>
<dbReference type="GO" id="GO:0006426">
    <property type="term" value="P:glycyl-tRNA aminoacylation"/>
    <property type="evidence" value="ECO:0007669"/>
    <property type="project" value="TreeGrafter"/>
</dbReference>
<dbReference type="PANTHER" id="PTHR10745">
    <property type="entry name" value="GLYCYL-TRNA SYNTHETASE/DNA POLYMERASE SUBUNIT GAMMA-2"/>
    <property type="match status" value="1"/>
</dbReference>
<dbReference type="InterPro" id="IPR033731">
    <property type="entry name" value="GlyRS-like_core"/>
</dbReference>
<dbReference type="InterPro" id="IPR004154">
    <property type="entry name" value="Anticodon-bd"/>
</dbReference>
<dbReference type="InterPro" id="IPR002314">
    <property type="entry name" value="aa-tRNA-synt_IIb"/>
</dbReference>
<evidence type="ECO:0000256" key="4">
    <source>
        <dbReference type="ARBA" id="ARBA00022840"/>
    </source>
</evidence>
<dbReference type="Pfam" id="PF03129">
    <property type="entry name" value="HGTP_anticodon"/>
    <property type="match status" value="1"/>
</dbReference>
<keyword evidence="3" id="KW-0547">Nucleotide-binding</keyword>
<dbReference type="GO" id="GO:0005524">
    <property type="term" value="F:ATP binding"/>
    <property type="evidence" value="ECO:0007669"/>
    <property type="project" value="UniProtKB-KW"/>
</dbReference>
<keyword evidence="1" id="KW-0963">Cytoplasm</keyword>
<dbReference type="SUPFAM" id="SSF55681">
    <property type="entry name" value="Class II aaRS and biotin synthetases"/>
    <property type="match status" value="1"/>
</dbReference>
<dbReference type="CDD" id="cd00774">
    <property type="entry name" value="GlyRS-like_core"/>
    <property type="match status" value="1"/>
</dbReference>
<accession>A0A381WN94</accession>
<feature type="domain" description="Aminoacyl-transfer RNA synthetases class-II family profile" evidence="7">
    <location>
        <begin position="43"/>
        <end position="241"/>
    </location>
</feature>
<dbReference type="FunFam" id="3.40.50.800:FF:000002">
    <property type="entry name" value="Glycine--tRNA ligase"/>
    <property type="match status" value="1"/>
</dbReference>
<dbReference type="InterPro" id="IPR027031">
    <property type="entry name" value="Gly-tRNA_synthase/POLG2"/>
</dbReference>
<dbReference type="Gene3D" id="3.30.930.10">
    <property type="entry name" value="Bira Bifunctional Protein, Domain 2"/>
    <property type="match status" value="1"/>
</dbReference>
<evidence type="ECO:0000259" key="7">
    <source>
        <dbReference type="PROSITE" id="PS50862"/>
    </source>
</evidence>